<dbReference type="SUPFAM" id="SSF51905">
    <property type="entry name" value="FAD/NAD(P)-binding domain"/>
    <property type="match status" value="1"/>
</dbReference>
<protein>
    <submittedName>
        <fullName evidence="1">FAD-dependent monooxygenase</fullName>
        <ecNumber evidence="1">1.14.13.8</ecNumber>
    </submittedName>
</protein>
<dbReference type="RefSeq" id="WP_189650445.1">
    <property type="nucleotide sequence ID" value="NZ_BMRC01000013.1"/>
</dbReference>
<dbReference type="InterPro" id="IPR036188">
    <property type="entry name" value="FAD/NAD-bd_sf"/>
</dbReference>
<dbReference type="PANTHER" id="PTHR43422:SF3">
    <property type="entry name" value="THIAMINE THIAZOLE SYNTHASE"/>
    <property type="match status" value="1"/>
</dbReference>
<keyword evidence="1" id="KW-0503">Monooxygenase</keyword>
<keyword evidence="1" id="KW-0560">Oxidoreductase</keyword>
<dbReference type="EMBL" id="JBHMEI010000020">
    <property type="protein sequence ID" value="MFB9204746.1"/>
    <property type="molecule type" value="Genomic_DNA"/>
</dbReference>
<evidence type="ECO:0000313" key="2">
    <source>
        <dbReference type="Proteomes" id="UP001589647"/>
    </source>
</evidence>
<dbReference type="Proteomes" id="UP001589647">
    <property type="component" value="Unassembled WGS sequence"/>
</dbReference>
<dbReference type="EC" id="1.14.13.8" evidence="1"/>
<sequence>MTAHVAQRAVVLGGGMAGLLAARVLAERCAEVLLVDRDTLTGAAGPRRGVPHGCHAHALLARGQQILDELFPGITQQMIDAGVPAGDLATSLRWYFNGRRLAPAPTGLISVSATRPVLEEQVRNRVAALPNVRFLERTDILGPTATPARDRVTGVRVRGADGVEEHLTCDLLVDATGRGSRTPAWLQELGFPRPDEDRVKIGLAYTTRHFRLRRDPYGEDLSINPVASPANPRGAFFPKLPGDMSMLSLTGILGDHPPADLDGFLAFAKSLPVPDIYEAIRDAEPLDEGVTFTFPASVRRRYERLPAFPDGLLVLGDGVCSFNPVYGQGMTVAAMEAMILRGHLEAGAVPQWRTFFRDISRVIDVPWDISAGADLAFPGVEGQRTAKVRIGNAYMARLHAAAARDGAITAAFMRVAGLVDPPQTLMRPALMLRVLCQSGGGPAPAAAPEQRPQVPLLKS</sequence>
<reference evidence="1 2" key="1">
    <citation type="submission" date="2024-09" db="EMBL/GenBank/DDBJ databases">
        <authorList>
            <person name="Sun Q."/>
            <person name="Mori K."/>
        </authorList>
    </citation>
    <scope>NUCLEOTIDE SEQUENCE [LARGE SCALE GENOMIC DNA]</scope>
    <source>
        <strain evidence="1 2">CCM 3426</strain>
    </source>
</reference>
<proteinExistence type="predicted"/>
<dbReference type="PANTHER" id="PTHR43422">
    <property type="entry name" value="THIAMINE THIAZOLE SYNTHASE"/>
    <property type="match status" value="1"/>
</dbReference>
<keyword evidence="2" id="KW-1185">Reference proteome</keyword>
<name>A0ABV5IJN2_9ACTN</name>
<dbReference type="Gene3D" id="3.50.50.60">
    <property type="entry name" value="FAD/NAD(P)-binding domain"/>
    <property type="match status" value="1"/>
</dbReference>
<gene>
    <name evidence="1" type="ORF">ACFFV7_26375</name>
</gene>
<evidence type="ECO:0000313" key="1">
    <source>
        <dbReference type="EMBL" id="MFB9204746.1"/>
    </source>
</evidence>
<dbReference type="GO" id="GO:0004497">
    <property type="term" value="F:monooxygenase activity"/>
    <property type="evidence" value="ECO:0007669"/>
    <property type="project" value="UniProtKB-KW"/>
</dbReference>
<organism evidence="1 2">
    <name type="scientific">Nonomuraea spiralis</name>
    <dbReference type="NCBI Taxonomy" id="46182"/>
    <lineage>
        <taxon>Bacteria</taxon>
        <taxon>Bacillati</taxon>
        <taxon>Actinomycetota</taxon>
        <taxon>Actinomycetes</taxon>
        <taxon>Streptosporangiales</taxon>
        <taxon>Streptosporangiaceae</taxon>
        <taxon>Nonomuraea</taxon>
    </lineage>
</organism>
<dbReference type="Pfam" id="PF12831">
    <property type="entry name" value="FAD_oxidored"/>
    <property type="match status" value="1"/>
</dbReference>
<comment type="caution">
    <text evidence="1">The sequence shown here is derived from an EMBL/GenBank/DDBJ whole genome shotgun (WGS) entry which is preliminary data.</text>
</comment>
<accession>A0ABV5IJN2</accession>